<protein>
    <submittedName>
        <fullName evidence="6">Uncharacterized protein</fullName>
    </submittedName>
</protein>
<dbReference type="Pfam" id="PF00067">
    <property type="entry name" value="p450"/>
    <property type="match status" value="1"/>
</dbReference>
<dbReference type="PANTHER" id="PTHR24304:SF2">
    <property type="entry name" value="24-HYDROXYCHOLESTEROL 7-ALPHA-HYDROXYLASE"/>
    <property type="match status" value="1"/>
</dbReference>
<dbReference type="GO" id="GO:0005506">
    <property type="term" value="F:iron ion binding"/>
    <property type="evidence" value="ECO:0007669"/>
    <property type="project" value="InterPro"/>
</dbReference>
<evidence type="ECO:0000313" key="6">
    <source>
        <dbReference type="EMBL" id="KAE8686497.1"/>
    </source>
</evidence>
<evidence type="ECO:0000256" key="1">
    <source>
        <dbReference type="ARBA" id="ARBA00010617"/>
    </source>
</evidence>
<dbReference type="GO" id="GO:0004497">
    <property type="term" value="F:monooxygenase activity"/>
    <property type="evidence" value="ECO:0007669"/>
    <property type="project" value="InterPro"/>
</dbReference>
<dbReference type="GO" id="GO:0020037">
    <property type="term" value="F:heme binding"/>
    <property type="evidence" value="ECO:0007669"/>
    <property type="project" value="InterPro"/>
</dbReference>
<dbReference type="GO" id="GO:0016705">
    <property type="term" value="F:oxidoreductase activity, acting on paired donors, with incorporation or reduction of molecular oxygen"/>
    <property type="evidence" value="ECO:0007669"/>
    <property type="project" value="InterPro"/>
</dbReference>
<comment type="caution">
    <text evidence="6">The sequence shown here is derived from an EMBL/GenBank/DDBJ whole genome shotgun (WGS) entry which is preliminary data.</text>
</comment>
<dbReference type="EMBL" id="VEPZ02001215">
    <property type="protein sequence ID" value="KAE8686497.1"/>
    <property type="molecule type" value="Genomic_DNA"/>
</dbReference>
<dbReference type="InterPro" id="IPR036396">
    <property type="entry name" value="Cyt_P450_sf"/>
</dbReference>
<feature type="chain" id="PRO_5025438968" evidence="5">
    <location>
        <begin position="21"/>
        <end position="159"/>
    </location>
</feature>
<keyword evidence="4" id="KW-0408">Iron</keyword>
<keyword evidence="3" id="KW-0479">Metal-binding</keyword>
<dbReference type="InterPro" id="IPR001128">
    <property type="entry name" value="Cyt_P450"/>
</dbReference>
<gene>
    <name evidence="6" type="ORF">F3Y22_tig00111059pilonHSYRG00087</name>
</gene>
<dbReference type="Gene3D" id="1.10.630.10">
    <property type="entry name" value="Cytochrome P450"/>
    <property type="match status" value="1"/>
</dbReference>
<keyword evidence="2" id="KW-0349">Heme</keyword>
<evidence type="ECO:0000256" key="5">
    <source>
        <dbReference type="SAM" id="SignalP"/>
    </source>
</evidence>
<keyword evidence="7" id="KW-1185">Reference proteome</keyword>
<sequence length="159" mass="17026">MAWTAGILSSGVLGLDVAAAESSGSSSSGGRVALGAGKSENDMLQCFIESKYKDGRPTTEAEVTGLLIAALFAGQHTSSITSTWTGAYLLRHNEFPSAVVEEKKQLMQKHGSKVDHDILSEMDTLYRLYGAIVEELRAGACVTFPEIDWNAMVVGVKER</sequence>
<dbReference type="PANTHER" id="PTHR24304">
    <property type="entry name" value="CYTOCHROME P450 FAMILY 7"/>
    <property type="match status" value="1"/>
</dbReference>
<evidence type="ECO:0000256" key="4">
    <source>
        <dbReference type="ARBA" id="ARBA00023004"/>
    </source>
</evidence>
<feature type="signal peptide" evidence="5">
    <location>
        <begin position="1"/>
        <end position="20"/>
    </location>
</feature>
<evidence type="ECO:0000256" key="2">
    <source>
        <dbReference type="ARBA" id="ARBA00022617"/>
    </source>
</evidence>
<dbReference type="InterPro" id="IPR050529">
    <property type="entry name" value="CYP450_sterol_14alpha_dmase"/>
</dbReference>
<comment type="similarity">
    <text evidence="1">Belongs to the cytochrome P450 family.</text>
</comment>
<evidence type="ECO:0000313" key="7">
    <source>
        <dbReference type="Proteomes" id="UP000436088"/>
    </source>
</evidence>
<dbReference type="SUPFAM" id="SSF48264">
    <property type="entry name" value="Cytochrome P450"/>
    <property type="match status" value="1"/>
</dbReference>
<name>A0A6A2Z451_HIBSY</name>
<dbReference type="Proteomes" id="UP000436088">
    <property type="component" value="Unassembled WGS sequence"/>
</dbReference>
<evidence type="ECO:0000256" key="3">
    <source>
        <dbReference type="ARBA" id="ARBA00022723"/>
    </source>
</evidence>
<keyword evidence="5" id="KW-0732">Signal</keyword>
<organism evidence="6 7">
    <name type="scientific">Hibiscus syriacus</name>
    <name type="common">Rose of Sharon</name>
    <dbReference type="NCBI Taxonomy" id="106335"/>
    <lineage>
        <taxon>Eukaryota</taxon>
        <taxon>Viridiplantae</taxon>
        <taxon>Streptophyta</taxon>
        <taxon>Embryophyta</taxon>
        <taxon>Tracheophyta</taxon>
        <taxon>Spermatophyta</taxon>
        <taxon>Magnoliopsida</taxon>
        <taxon>eudicotyledons</taxon>
        <taxon>Gunneridae</taxon>
        <taxon>Pentapetalae</taxon>
        <taxon>rosids</taxon>
        <taxon>malvids</taxon>
        <taxon>Malvales</taxon>
        <taxon>Malvaceae</taxon>
        <taxon>Malvoideae</taxon>
        <taxon>Hibiscus</taxon>
    </lineage>
</organism>
<proteinExistence type="inferred from homology"/>
<accession>A0A6A2Z451</accession>
<reference evidence="6" key="1">
    <citation type="submission" date="2019-09" db="EMBL/GenBank/DDBJ databases">
        <title>Draft genome information of white flower Hibiscus syriacus.</title>
        <authorList>
            <person name="Kim Y.-M."/>
        </authorList>
    </citation>
    <scope>NUCLEOTIDE SEQUENCE [LARGE SCALE GENOMIC DNA]</scope>
    <source>
        <strain evidence="6">YM2019G1</strain>
    </source>
</reference>
<dbReference type="AlphaFoldDB" id="A0A6A2Z451"/>